<name>A0A1T0BAS4_9PAST</name>
<evidence type="ECO:0008006" key="4">
    <source>
        <dbReference type="Google" id="ProtNLM"/>
    </source>
</evidence>
<reference evidence="2 3" key="1">
    <citation type="submission" date="2017-02" db="EMBL/GenBank/DDBJ databases">
        <title>Draft genome sequence of Haemophilus felis CCUG 31170 type strain.</title>
        <authorList>
            <person name="Engstrom-Jakobsson H."/>
            <person name="Salva-Serra F."/>
            <person name="Thorell K."/>
            <person name="Gonzales-Siles L."/>
            <person name="Karlsson R."/>
            <person name="Boulund F."/>
            <person name="Engstrand L."/>
            <person name="Kristiansson E."/>
            <person name="Moore E."/>
        </authorList>
    </citation>
    <scope>NUCLEOTIDE SEQUENCE [LARGE SCALE GENOMIC DNA]</scope>
    <source>
        <strain evidence="2 3">CCUG 31170</strain>
    </source>
</reference>
<evidence type="ECO:0000256" key="1">
    <source>
        <dbReference type="SAM" id="MobiDB-lite"/>
    </source>
</evidence>
<accession>A0A1T0BAS4</accession>
<feature type="region of interest" description="Disordered" evidence="1">
    <location>
        <begin position="45"/>
        <end position="83"/>
    </location>
</feature>
<proteinExistence type="predicted"/>
<dbReference type="Pfam" id="PF10883">
    <property type="entry name" value="DUF2681"/>
    <property type="match status" value="1"/>
</dbReference>
<dbReference type="EMBL" id="MUYB01000005">
    <property type="protein sequence ID" value="OOS07106.1"/>
    <property type="molecule type" value="Genomic_DNA"/>
</dbReference>
<feature type="compositionally biased region" description="Basic and acidic residues" evidence="1">
    <location>
        <begin position="70"/>
        <end position="83"/>
    </location>
</feature>
<dbReference type="Proteomes" id="UP000190023">
    <property type="component" value="Unassembled WGS sequence"/>
</dbReference>
<protein>
    <recommendedName>
        <fullName evidence="4">DUF2681 domain-containing protein</fullName>
    </recommendedName>
</protein>
<dbReference type="STRING" id="123822.B0188_01610"/>
<dbReference type="InterPro" id="IPR020274">
    <property type="entry name" value="Uncharacterised_HI1496"/>
</dbReference>
<gene>
    <name evidence="2" type="ORF">B0188_01610</name>
</gene>
<sequence>MSPFILLITVALAFVAYLIWRFKQIQREVEHLLKVNASLEQEKVRLTQQRNNQRERKRNENNTNGANRAELLERLQQSKDLRD</sequence>
<organism evidence="2 3">
    <name type="scientific">[Haemophilus] felis</name>
    <dbReference type="NCBI Taxonomy" id="123822"/>
    <lineage>
        <taxon>Bacteria</taxon>
        <taxon>Pseudomonadati</taxon>
        <taxon>Pseudomonadota</taxon>
        <taxon>Gammaproteobacteria</taxon>
        <taxon>Pasteurellales</taxon>
        <taxon>Pasteurellaceae</taxon>
    </lineage>
</organism>
<evidence type="ECO:0000313" key="2">
    <source>
        <dbReference type="EMBL" id="OOS07106.1"/>
    </source>
</evidence>
<evidence type="ECO:0000313" key="3">
    <source>
        <dbReference type="Proteomes" id="UP000190023"/>
    </source>
</evidence>
<dbReference type="AlphaFoldDB" id="A0A1T0BAS4"/>
<keyword evidence="3" id="KW-1185">Reference proteome</keyword>
<comment type="caution">
    <text evidence="2">The sequence shown here is derived from an EMBL/GenBank/DDBJ whole genome shotgun (WGS) entry which is preliminary data.</text>
</comment>